<dbReference type="InterPro" id="IPR036086">
    <property type="entry name" value="ParB/Sulfiredoxin_sf"/>
</dbReference>
<dbReference type="SUPFAM" id="SSF110849">
    <property type="entry name" value="ParB/Sulfiredoxin"/>
    <property type="match status" value="1"/>
</dbReference>
<dbReference type="AlphaFoldDB" id="A0A933DTB9"/>
<evidence type="ECO:0000256" key="3">
    <source>
        <dbReference type="ARBA" id="ARBA00023125"/>
    </source>
</evidence>
<dbReference type="Proteomes" id="UP000756703">
    <property type="component" value="Unassembled WGS sequence"/>
</dbReference>
<protein>
    <submittedName>
        <fullName evidence="6">ParB/RepB/Spo0J family partition protein</fullName>
    </submittedName>
</protein>
<dbReference type="SUPFAM" id="SSF109709">
    <property type="entry name" value="KorB DNA-binding domain-like"/>
    <property type="match status" value="1"/>
</dbReference>
<dbReference type="InterPro" id="IPR041468">
    <property type="entry name" value="HTH_ParB/Spo0J"/>
</dbReference>
<comment type="caution">
    <text evidence="6">The sequence shown here is derived from an EMBL/GenBank/DDBJ whole genome shotgun (WGS) entry which is preliminary data.</text>
</comment>
<keyword evidence="2" id="KW-0159">Chromosome partition</keyword>
<keyword evidence="3" id="KW-0238">DNA-binding</keyword>
<dbReference type="InterPro" id="IPR003115">
    <property type="entry name" value="ParB_N"/>
</dbReference>
<dbReference type="Pfam" id="PF02195">
    <property type="entry name" value="ParB_N"/>
    <property type="match status" value="1"/>
</dbReference>
<dbReference type="FunFam" id="3.90.1530.30:FF:000001">
    <property type="entry name" value="Chromosome partitioning protein ParB"/>
    <property type="match status" value="1"/>
</dbReference>
<dbReference type="PANTHER" id="PTHR33375:SF1">
    <property type="entry name" value="CHROMOSOME-PARTITIONING PROTEIN PARB-RELATED"/>
    <property type="match status" value="1"/>
</dbReference>
<evidence type="ECO:0000256" key="4">
    <source>
        <dbReference type="SAM" id="MobiDB-lite"/>
    </source>
</evidence>
<name>A0A933DTB9_9BACT</name>
<evidence type="ECO:0000313" key="7">
    <source>
        <dbReference type="Proteomes" id="UP000756703"/>
    </source>
</evidence>
<feature type="domain" description="ParB-like N-terminal" evidence="5">
    <location>
        <begin position="83"/>
        <end position="182"/>
    </location>
</feature>
<dbReference type="InterPro" id="IPR050336">
    <property type="entry name" value="Chromosome_partition/occlusion"/>
</dbReference>
<dbReference type="SMART" id="SM00470">
    <property type="entry name" value="ParB"/>
    <property type="match status" value="1"/>
</dbReference>
<proteinExistence type="inferred from homology"/>
<dbReference type="EMBL" id="JACQMI010000010">
    <property type="protein sequence ID" value="MBI4132717.1"/>
    <property type="molecule type" value="Genomic_DNA"/>
</dbReference>
<dbReference type="Gene3D" id="1.10.10.2830">
    <property type="match status" value="1"/>
</dbReference>
<gene>
    <name evidence="6" type="ORF">HY473_01285</name>
</gene>
<evidence type="ECO:0000256" key="1">
    <source>
        <dbReference type="ARBA" id="ARBA00006295"/>
    </source>
</evidence>
<comment type="similarity">
    <text evidence="1">Belongs to the ParB family.</text>
</comment>
<dbReference type="GO" id="GO:0005694">
    <property type="term" value="C:chromosome"/>
    <property type="evidence" value="ECO:0007669"/>
    <property type="project" value="TreeGrafter"/>
</dbReference>
<accession>A0A933DTB9</accession>
<reference evidence="6" key="1">
    <citation type="submission" date="2020-07" db="EMBL/GenBank/DDBJ databases">
        <title>Huge and variable diversity of episymbiotic CPR bacteria and DPANN archaea in groundwater ecosystems.</title>
        <authorList>
            <person name="He C.Y."/>
            <person name="Keren R."/>
            <person name="Whittaker M."/>
            <person name="Farag I.F."/>
            <person name="Doudna J."/>
            <person name="Cate J.H.D."/>
            <person name="Banfield J.F."/>
        </authorList>
    </citation>
    <scope>NUCLEOTIDE SEQUENCE</scope>
    <source>
        <strain evidence="6">NC_groundwater_1225_Ag_S-0.1um_56_177</strain>
    </source>
</reference>
<dbReference type="Pfam" id="PF23552">
    <property type="entry name" value="ParB_C"/>
    <property type="match status" value="1"/>
</dbReference>
<dbReference type="InterPro" id="IPR004437">
    <property type="entry name" value="ParB/RepB/Spo0J"/>
</dbReference>
<dbReference type="GO" id="GO:0045881">
    <property type="term" value="P:positive regulation of sporulation resulting in formation of a cellular spore"/>
    <property type="evidence" value="ECO:0007669"/>
    <property type="project" value="TreeGrafter"/>
</dbReference>
<dbReference type="Pfam" id="PF17762">
    <property type="entry name" value="HTH_ParB"/>
    <property type="match status" value="1"/>
</dbReference>
<evidence type="ECO:0000256" key="2">
    <source>
        <dbReference type="ARBA" id="ARBA00022829"/>
    </source>
</evidence>
<organism evidence="6 7">
    <name type="scientific">Candidatus Sungiibacteriota bacterium</name>
    <dbReference type="NCBI Taxonomy" id="2750080"/>
    <lineage>
        <taxon>Bacteria</taxon>
        <taxon>Candidatus Sungiibacteriota</taxon>
    </lineage>
</organism>
<dbReference type="Gene3D" id="3.90.1530.30">
    <property type="match status" value="1"/>
</dbReference>
<evidence type="ECO:0000259" key="5">
    <source>
        <dbReference type="SMART" id="SM00470"/>
    </source>
</evidence>
<dbReference type="FunFam" id="1.10.10.2830:FF:000001">
    <property type="entry name" value="Chromosome partitioning protein ParB"/>
    <property type="match status" value="1"/>
</dbReference>
<feature type="compositionally biased region" description="Basic and acidic residues" evidence="4">
    <location>
        <begin position="12"/>
        <end position="23"/>
    </location>
</feature>
<dbReference type="GO" id="GO:0007059">
    <property type="term" value="P:chromosome segregation"/>
    <property type="evidence" value="ECO:0007669"/>
    <property type="project" value="UniProtKB-KW"/>
</dbReference>
<dbReference type="InterPro" id="IPR057240">
    <property type="entry name" value="ParB_dimer_C"/>
</dbReference>
<dbReference type="CDD" id="cd16393">
    <property type="entry name" value="SPO0J_N"/>
    <property type="match status" value="1"/>
</dbReference>
<dbReference type="NCBIfam" id="TIGR00180">
    <property type="entry name" value="parB_part"/>
    <property type="match status" value="1"/>
</dbReference>
<sequence>MSILGRGLDSLIPERDESPKEEPVLDVLASQSGLAEPVHRFYDDPPVAVAAAVPSGGAIAPAPSRVERAPRAEPQARRGESVFWIEVSKIEPNPYQPRRAFAVDELTSLADSIREHGVLQPLLVTKIATDSPRGLEVKYQLISGERRWRAAKLAGLREVPVMIREAETPERAKLELALIENVQREDLNPLERARAFERLVGEFGLMQKEVAERIGKSREVVANALRLLRLPQEMQSAIASNAITEGHARALLMLENNPSQQAKLFSQIRTANVTVRDAELAARATGGTALRRRRRTRASRLDPDVRDLQQRLEEAFGTRVSLVKKGDHGKIILEFYSDEELQGILDRITKRGQDYV</sequence>
<dbReference type="PANTHER" id="PTHR33375">
    <property type="entry name" value="CHROMOSOME-PARTITIONING PROTEIN PARB-RELATED"/>
    <property type="match status" value="1"/>
</dbReference>
<evidence type="ECO:0000313" key="6">
    <source>
        <dbReference type="EMBL" id="MBI4132717.1"/>
    </source>
</evidence>
<dbReference type="GO" id="GO:0003677">
    <property type="term" value="F:DNA binding"/>
    <property type="evidence" value="ECO:0007669"/>
    <property type="project" value="UniProtKB-KW"/>
</dbReference>
<feature type="region of interest" description="Disordered" evidence="4">
    <location>
        <begin position="1"/>
        <end position="24"/>
    </location>
</feature>